<feature type="transmembrane region" description="Helical" evidence="1">
    <location>
        <begin position="37"/>
        <end position="52"/>
    </location>
</feature>
<feature type="transmembrane region" description="Helical" evidence="1">
    <location>
        <begin position="59"/>
        <end position="77"/>
    </location>
</feature>
<dbReference type="AlphaFoldDB" id="A0A175R4C9"/>
<keyword evidence="1" id="KW-0812">Transmembrane</keyword>
<accession>A0A175R4C9</accession>
<feature type="transmembrane region" description="Helical" evidence="1">
    <location>
        <begin position="126"/>
        <end position="146"/>
    </location>
</feature>
<keyword evidence="1" id="KW-1133">Transmembrane helix</keyword>
<proteinExistence type="predicted"/>
<evidence type="ECO:0000256" key="1">
    <source>
        <dbReference type="SAM" id="Phobius"/>
    </source>
</evidence>
<dbReference type="Proteomes" id="UP000078272">
    <property type="component" value="Unassembled WGS sequence"/>
</dbReference>
<comment type="caution">
    <text evidence="2">The sequence shown here is derived from an EMBL/GenBank/DDBJ whole genome shotgun (WGS) entry which is preliminary data.</text>
</comment>
<name>A0A175R4C9_9HYPH</name>
<evidence type="ECO:0000313" key="3">
    <source>
        <dbReference type="Proteomes" id="UP000078272"/>
    </source>
</evidence>
<keyword evidence="1" id="KW-0472">Membrane</keyword>
<sequence length="183" mass="19834">MSSACLIGLLSPLLGRGLLTLSSSLFAENGAIESAQAWLLVAAAGVFLMAYRRAGDARALFCVSMAALSLLALQREIPACESAFYDSGLCLHRAMKLPFSSVVLLGAGVLALIKRPRWRSFLDWRNLAWVWPVGIAALLLGLAEAAEHWMHQEMEETMEFGAYAYLLSFGLWTARAPSADARG</sequence>
<gene>
    <name evidence="2" type="ORF">NS226_17465</name>
</gene>
<dbReference type="OrthoDB" id="7916298at2"/>
<protein>
    <submittedName>
        <fullName evidence="2">Uncharacterized protein</fullName>
    </submittedName>
</protein>
<organism evidence="2 3">
    <name type="scientific">Aureimonas ureilytica</name>
    <dbReference type="NCBI Taxonomy" id="401562"/>
    <lineage>
        <taxon>Bacteria</taxon>
        <taxon>Pseudomonadati</taxon>
        <taxon>Pseudomonadota</taxon>
        <taxon>Alphaproteobacteria</taxon>
        <taxon>Hyphomicrobiales</taxon>
        <taxon>Aurantimonadaceae</taxon>
        <taxon>Aureimonas</taxon>
    </lineage>
</organism>
<reference evidence="2 3" key="1">
    <citation type="journal article" date="2016" name="Front. Microbiol.">
        <title>Genomic Resource of Rice Seed Associated Bacteria.</title>
        <authorList>
            <person name="Midha S."/>
            <person name="Bansal K."/>
            <person name="Sharma S."/>
            <person name="Kumar N."/>
            <person name="Patil P.P."/>
            <person name="Chaudhry V."/>
            <person name="Patil P.B."/>
        </authorList>
    </citation>
    <scope>NUCLEOTIDE SEQUENCE [LARGE SCALE GENOMIC DNA]</scope>
    <source>
        <strain evidence="2 3">NS226</strain>
    </source>
</reference>
<dbReference type="EMBL" id="LDPZ01000044">
    <property type="protein sequence ID" value="KTQ87560.1"/>
    <property type="molecule type" value="Genomic_DNA"/>
</dbReference>
<dbReference type="PATRIC" id="fig|401562.3.peg.3428"/>
<feature type="transmembrane region" description="Helical" evidence="1">
    <location>
        <begin position="97"/>
        <end position="114"/>
    </location>
</feature>
<feature type="transmembrane region" description="Helical" evidence="1">
    <location>
        <begin position="158"/>
        <end position="174"/>
    </location>
</feature>
<evidence type="ECO:0000313" key="2">
    <source>
        <dbReference type="EMBL" id="KTQ87560.1"/>
    </source>
</evidence>
<dbReference type="RefSeq" id="WP_058636037.1">
    <property type="nucleotide sequence ID" value="NZ_LDPZ01000044.1"/>
</dbReference>